<gene>
    <name evidence="8" type="ORF">PNOK_0108600</name>
</gene>
<dbReference type="AlphaFoldDB" id="A0A286UWR0"/>
<keyword evidence="4 6" id="KW-0472">Membrane</keyword>
<proteinExistence type="predicted"/>
<name>A0A286UWR0_9AGAM</name>
<evidence type="ECO:0000313" key="8">
    <source>
        <dbReference type="EMBL" id="PAV24018.1"/>
    </source>
</evidence>
<evidence type="ECO:0000256" key="5">
    <source>
        <dbReference type="SAM" id="MobiDB-lite"/>
    </source>
</evidence>
<keyword evidence="2 6" id="KW-0812">Transmembrane</keyword>
<sequence length="301" mass="33613">MSYQDPYYSQNNRHYDNQQPYSDYNPYSNTQQHPTYDQSGYRDDEGYPSTNTHQANNEPLGQNREKGKYEEMFPPVFRPPESTGAIRVWRKDQRGALWTKGGRGKCVLRFLCCSILLFIFLLLSVVFSLALWIRPPDITINQVGLNSTGGSAFEVTSSSLVLNLGANISVANPNYFSVNFKKIVVDLTYPINNTDVGGGEKDNIVFKSHTQTTFQFPFTLTYNLSDDTNKSVLEDLLSKCGITGTKENIDIDYKITLGIRILFITVSPSFSNSFSFECPVDSNDLSSLLSGSGISISSLTG</sequence>
<evidence type="ECO:0000259" key="7">
    <source>
        <dbReference type="Pfam" id="PF03168"/>
    </source>
</evidence>
<evidence type="ECO:0000313" key="9">
    <source>
        <dbReference type="Proteomes" id="UP000217199"/>
    </source>
</evidence>
<dbReference type="EMBL" id="NBII01000001">
    <property type="protein sequence ID" value="PAV24018.1"/>
    <property type="molecule type" value="Genomic_DNA"/>
</dbReference>
<dbReference type="InterPro" id="IPR044839">
    <property type="entry name" value="NDR1-like"/>
</dbReference>
<organism evidence="8 9">
    <name type="scientific">Pyrrhoderma noxium</name>
    <dbReference type="NCBI Taxonomy" id="2282107"/>
    <lineage>
        <taxon>Eukaryota</taxon>
        <taxon>Fungi</taxon>
        <taxon>Dikarya</taxon>
        <taxon>Basidiomycota</taxon>
        <taxon>Agaricomycotina</taxon>
        <taxon>Agaricomycetes</taxon>
        <taxon>Hymenochaetales</taxon>
        <taxon>Hymenochaetaceae</taxon>
        <taxon>Pyrrhoderma</taxon>
    </lineage>
</organism>
<feature type="domain" description="Late embryogenesis abundant protein LEA-2 subgroup" evidence="7">
    <location>
        <begin position="168"/>
        <end position="265"/>
    </location>
</feature>
<evidence type="ECO:0000256" key="1">
    <source>
        <dbReference type="ARBA" id="ARBA00004167"/>
    </source>
</evidence>
<dbReference type="SUPFAM" id="SSF117070">
    <property type="entry name" value="LEA14-like"/>
    <property type="match status" value="1"/>
</dbReference>
<evidence type="ECO:0000256" key="3">
    <source>
        <dbReference type="ARBA" id="ARBA00022989"/>
    </source>
</evidence>
<dbReference type="PANTHER" id="PTHR31234:SF2">
    <property type="entry name" value="OS05G0199100 PROTEIN"/>
    <property type="match status" value="1"/>
</dbReference>
<dbReference type="Gene3D" id="2.60.40.1820">
    <property type="match status" value="1"/>
</dbReference>
<accession>A0A286UWR0</accession>
<comment type="caution">
    <text evidence="8">The sequence shown here is derived from an EMBL/GenBank/DDBJ whole genome shotgun (WGS) entry which is preliminary data.</text>
</comment>
<dbReference type="PANTHER" id="PTHR31234">
    <property type="entry name" value="LATE EMBRYOGENESIS ABUNDANT (LEA) HYDROXYPROLINE-RICH GLYCOPROTEIN FAMILY"/>
    <property type="match status" value="1"/>
</dbReference>
<evidence type="ECO:0000256" key="2">
    <source>
        <dbReference type="ARBA" id="ARBA00022692"/>
    </source>
</evidence>
<feature type="region of interest" description="Disordered" evidence="5">
    <location>
        <begin position="1"/>
        <end position="66"/>
    </location>
</feature>
<dbReference type="GO" id="GO:0098542">
    <property type="term" value="P:defense response to other organism"/>
    <property type="evidence" value="ECO:0007669"/>
    <property type="project" value="InterPro"/>
</dbReference>
<reference evidence="8 9" key="1">
    <citation type="journal article" date="2017" name="Mol. Ecol.">
        <title>Comparative and population genomic landscape of Phellinus noxius: A hypervariable fungus causing root rot in trees.</title>
        <authorList>
            <person name="Chung C.L."/>
            <person name="Lee T.J."/>
            <person name="Akiba M."/>
            <person name="Lee H.H."/>
            <person name="Kuo T.H."/>
            <person name="Liu D."/>
            <person name="Ke H.M."/>
            <person name="Yokoi T."/>
            <person name="Roa M.B."/>
            <person name="Lu M.J."/>
            <person name="Chang Y.Y."/>
            <person name="Ann P.J."/>
            <person name="Tsai J.N."/>
            <person name="Chen C.Y."/>
            <person name="Tzean S.S."/>
            <person name="Ota Y."/>
            <person name="Hattori T."/>
            <person name="Sahashi N."/>
            <person name="Liou R.F."/>
            <person name="Kikuchi T."/>
            <person name="Tsai I.J."/>
        </authorList>
    </citation>
    <scope>NUCLEOTIDE SEQUENCE [LARGE SCALE GENOMIC DNA]</scope>
    <source>
        <strain evidence="8 9">FFPRI411160</strain>
    </source>
</reference>
<protein>
    <recommendedName>
        <fullName evidence="7">Late embryogenesis abundant protein LEA-2 subgroup domain-containing protein</fullName>
    </recommendedName>
</protein>
<feature type="compositionally biased region" description="Polar residues" evidence="5">
    <location>
        <begin position="48"/>
        <end position="60"/>
    </location>
</feature>
<dbReference type="Pfam" id="PF03168">
    <property type="entry name" value="LEA_2"/>
    <property type="match status" value="1"/>
</dbReference>
<evidence type="ECO:0000256" key="6">
    <source>
        <dbReference type="SAM" id="Phobius"/>
    </source>
</evidence>
<dbReference type="Proteomes" id="UP000217199">
    <property type="component" value="Unassembled WGS sequence"/>
</dbReference>
<evidence type="ECO:0000256" key="4">
    <source>
        <dbReference type="ARBA" id="ARBA00023136"/>
    </source>
</evidence>
<dbReference type="STRING" id="2282107.A0A286UWR0"/>
<feature type="compositionally biased region" description="Polar residues" evidence="5">
    <location>
        <begin position="1"/>
        <end position="38"/>
    </location>
</feature>
<dbReference type="InterPro" id="IPR004864">
    <property type="entry name" value="LEA_2"/>
</dbReference>
<dbReference type="OrthoDB" id="20273at2759"/>
<dbReference type="GO" id="GO:0016020">
    <property type="term" value="C:membrane"/>
    <property type="evidence" value="ECO:0007669"/>
    <property type="project" value="UniProtKB-SubCell"/>
</dbReference>
<feature type="transmembrane region" description="Helical" evidence="6">
    <location>
        <begin position="107"/>
        <end position="133"/>
    </location>
</feature>
<keyword evidence="9" id="KW-1185">Reference proteome</keyword>
<comment type="subcellular location">
    <subcellularLocation>
        <location evidence="1">Membrane</location>
        <topology evidence="1">Single-pass membrane protein</topology>
    </subcellularLocation>
</comment>
<keyword evidence="3 6" id="KW-1133">Transmembrane helix</keyword>
<dbReference type="InParanoid" id="A0A286UWR0"/>